<protein>
    <submittedName>
        <fullName evidence="1">NAD(P)H nitroreductase</fullName>
    </submittedName>
</protein>
<dbReference type="OrthoDB" id="8156917at2"/>
<dbReference type="RefSeq" id="WP_067994447.1">
    <property type="nucleotide sequence ID" value="NZ_CP015596.1"/>
</dbReference>
<dbReference type="KEGG" id="madi:A7U43_10425"/>
<dbReference type="Proteomes" id="UP000077143">
    <property type="component" value="Chromosome"/>
</dbReference>
<dbReference type="GO" id="GO:0016491">
    <property type="term" value="F:oxidoreductase activity"/>
    <property type="evidence" value="ECO:0007669"/>
    <property type="project" value="InterPro"/>
</dbReference>
<dbReference type="STRING" id="1682113.A7U43_10425"/>
<evidence type="ECO:0000313" key="2">
    <source>
        <dbReference type="Proteomes" id="UP000077143"/>
    </source>
</evidence>
<gene>
    <name evidence="1" type="ORF">A7U43_10425</name>
</gene>
<accession>A0A172UKW8</accession>
<sequence length="330" mass="35725">MSAEFPDAATLRAALALAARAPSVHNVQPWQWRVGADRLHLHVDPARRLVHTDPDGRETMISCGAALHHCVIALAALGWQSRVRRFPDPDDPLCLGTIELRRQPAAEVDITLAAAIPRRRTDRRHFSNWPVGHGDISLLGVRAARMGIVMRRLEPSVDLRAALAQAVWQHATDPDYLNELTVWTGRYASSAGVPARNTPQSDPASPVPARIFAGAALAQPPDVPPEQDSGALVALGTARDDDLARLRAGEATSLLLLTATAQGLASCPVTEPLEIPETRAGIRADAFDDGSYPQMLLRIGWAPVNADPLPAPPRRPLEEQVLHLDGSRFF</sequence>
<keyword evidence="2" id="KW-1185">Reference proteome</keyword>
<dbReference type="SUPFAM" id="SSF55469">
    <property type="entry name" value="FMN-dependent nitroreductase-like"/>
    <property type="match status" value="2"/>
</dbReference>
<organism evidence="1 2">
    <name type="scientific">Mycobacterium adipatum</name>
    <dbReference type="NCBI Taxonomy" id="1682113"/>
    <lineage>
        <taxon>Bacteria</taxon>
        <taxon>Bacillati</taxon>
        <taxon>Actinomycetota</taxon>
        <taxon>Actinomycetes</taxon>
        <taxon>Mycobacteriales</taxon>
        <taxon>Mycobacteriaceae</taxon>
        <taxon>Mycobacterium</taxon>
    </lineage>
</organism>
<dbReference type="EMBL" id="CP015596">
    <property type="protein sequence ID" value="ANE79685.1"/>
    <property type="molecule type" value="Genomic_DNA"/>
</dbReference>
<proteinExistence type="predicted"/>
<name>A0A172UKW8_9MYCO</name>
<dbReference type="PANTHER" id="PTHR23026">
    <property type="entry name" value="NADPH NITROREDUCTASE"/>
    <property type="match status" value="1"/>
</dbReference>
<dbReference type="Gene3D" id="3.40.109.10">
    <property type="entry name" value="NADH Oxidase"/>
    <property type="match status" value="1"/>
</dbReference>
<dbReference type="AlphaFoldDB" id="A0A172UKW8"/>
<dbReference type="NCBIfam" id="NF047509">
    <property type="entry name" value="Rv3131_FMN_oxido"/>
    <property type="match status" value="1"/>
</dbReference>
<dbReference type="InterPro" id="IPR000415">
    <property type="entry name" value="Nitroreductase-like"/>
</dbReference>
<dbReference type="PANTHER" id="PTHR23026:SF123">
    <property type="entry name" value="NAD(P)H NITROREDUCTASE RV3131-RELATED"/>
    <property type="match status" value="1"/>
</dbReference>
<reference evidence="1 2" key="1">
    <citation type="submission" date="2016-05" db="EMBL/GenBank/DDBJ databases">
        <title>Complete genome sequence of a phthalic acid esters degrading Mycobacterium sp. YC-RL4.</title>
        <authorList>
            <person name="Ren L."/>
            <person name="Fan S."/>
            <person name="Ruth N."/>
            <person name="Jia Y."/>
            <person name="Wang J."/>
            <person name="Qiao C."/>
        </authorList>
    </citation>
    <scope>NUCLEOTIDE SEQUENCE [LARGE SCALE GENOMIC DNA]</scope>
    <source>
        <strain evidence="1 2">YC-RL4</strain>
    </source>
</reference>
<evidence type="ECO:0000313" key="1">
    <source>
        <dbReference type="EMBL" id="ANE79685.1"/>
    </source>
</evidence>
<dbReference type="InterPro" id="IPR050627">
    <property type="entry name" value="Nitroreductase/BluB"/>
</dbReference>